<dbReference type="AlphaFoldDB" id="A0A239DND3"/>
<accession>A0A239DND3</accession>
<dbReference type="EMBL" id="FZOH01000003">
    <property type="protein sequence ID" value="SNS33669.1"/>
    <property type="molecule type" value="Genomic_DNA"/>
</dbReference>
<name>A0A239DND3_9ACTN</name>
<evidence type="ECO:0000256" key="1">
    <source>
        <dbReference type="SAM" id="MobiDB-lite"/>
    </source>
</evidence>
<gene>
    <name evidence="2" type="ORF">SAMN04488107_2263</name>
</gene>
<evidence type="ECO:0000313" key="3">
    <source>
        <dbReference type="Proteomes" id="UP000198386"/>
    </source>
</evidence>
<dbReference type="RefSeq" id="WP_089403937.1">
    <property type="nucleotide sequence ID" value="NZ_FZOH01000003.1"/>
</dbReference>
<proteinExistence type="predicted"/>
<organism evidence="2 3">
    <name type="scientific">Geodermatophilus saharensis</name>
    <dbReference type="NCBI Taxonomy" id="1137994"/>
    <lineage>
        <taxon>Bacteria</taxon>
        <taxon>Bacillati</taxon>
        <taxon>Actinomycetota</taxon>
        <taxon>Actinomycetes</taxon>
        <taxon>Geodermatophilales</taxon>
        <taxon>Geodermatophilaceae</taxon>
        <taxon>Geodermatophilus</taxon>
    </lineage>
</organism>
<keyword evidence="3" id="KW-1185">Reference proteome</keyword>
<protein>
    <submittedName>
        <fullName evidence="2">Uncharacterized protein</fullName>
    </submittedName>
</protein>
<dbReference type="Proteomes" id="UP000198386">
    <property type="component" value="Unassembled WGS sequence"/>
</dbReference>
<feature type="region of interest" description="Disordered" evidence="1">
    <location>
        <begin position="77"/>
        <end position="135"/>
    </location>
</feature>
<evidence type="ECO:0000313" key="2">
    <source>
        <dbReference type="EMBL" id="SNS33669.1"/>
    </source>
</evidence>
<sequence length="135" mass="14193">MTGEDRHERVEAARRRAEMTVHELWLRYVALGGNGDLFDLDAYLNGLLPLGSFDQNVLAVAVNEALEEVYRAARVPLTTPRPGAPRAPAPADEVHAVTDALLSPDGSAAVPRPQEGAPPAPPRPSAGQGEPGGSA</sequence>
<reference evidence="3" key="1">
    <citation type="submission" date="2017-06" db="EMBL/GenBank/DDBJ databases">
        <authorList>
            <person name="Varghese N."/>
            <person name="Submissions S."/>
        </authorList>
    </citation>
    <scope>NUCLEOTIDE SEQUENCE [LARGE SCALE GENOMIC DNA]</scope>
    <source>
        <strain evidence="3">DSM 45423</strain>
    </source>
</reference>